<evidence type="ECO:0000256" key="1">
    <source>
        <dbReference type="ARBA" id="ARBA00001974"/>
    </source>
</evidence>
<evidence type="ECO:0000313" key="7">
    <source>
        <dbReference type="Proteomes" id="UP001156666"/>
    </source>
</evidence>
<name>A0AA37STD1_9BACT</name>
<dbReference type="AlphaFoldDB" id="A0AA37STD1"/>
<gene>
    <name evidence="6" type="primary">dadA</name>
    <name evidence="6" type="ORF">GCM10007940_23930</name>
</gene>
<evidence type="ECO:0000256" key="4">
    <source>
        <dbReference type="ARBA" id="ARBA00023002"/>
    </source>
</evidence>
<dbReference type="Proteomes" id="UP001156666">
    <property type="component" value="Unassembled WGS sequence"/>
</dbReference>
<evidence type="ECO:0000256" key="3">
    <source>
        <dbReference type="ARBA" id="ARBA00022630"/>
    </source>
</evidence>
<dbReference type="PANTHER" id="PTHR13847:SF286">
    <property type="entry name" value="D-AMINO ACID DEHYDROGENASE"/>
    <property type="match status" value="1"/>
</dbReference>
<accession>A0AA37STD1</accession>
<dbReference type="GO" id="GO:0016491">
    <property type="term" value="F:oxidoreductase activity"/>
    <property type="evidence" value="ECO:0007669"/>
    <property type="project" value="UniProtKB-KW"/>
</dbReference>
<reference evidence="6" key="1">
    <citation type="journal article" date="2014" name="Int. J. Syst. Evol. Microbiol.">
        <title>Complete genome sequence of Corynebacterium casei LMG S-19264T (=DSM 44701T), isolated from a smear-ripened cheese.</title>
        <authorList>
            <consortium name="US DOE Joint Genome Institute (JGI-PGF)"/>
            <person name="Walter F."/>
            <person name="Albersmeier A."/>
            <person name="Kalinowski J."/>
            <person name="Ruckert C."/>
        </authorList>
    </citation>
    <scope>NUCLEOTIDE SEQUENCE</scope>
    <source>
        <strain evidence="6">NBRC 108769</strain>
    </source>
</reference>
<comment type="similarity">
    <text evidence="2">Belongs to the DadA oxidoreductase family.</text>
</comment>
<dbReference type="GO" id="GO:0005737">
    <property type="term" value="C:cytoplasm"/>
    <property type="evidence" value="ECO:0007669"/>
    <property type="project" value="TreeGrafter"/>
</dbReference>
<dbReference type="SUPFAM" id="SSF54373">
    <property type="entry name" value="FAD-linked reductases, C-terminal domain"/>
    <property type="match status" value="1"/>
</dbReference>
<dbReference type="Gene3D" id="3.30.9.10">
    <property type="entry name" value="D-Amino Acid Oxidase, subunit A, domain 2"/>
    <property type="match status" value="1"/>
</dbReference>
<evidence type="ECO:0000313" key="6">
    <source>
        <dbReference type="EMBL" id="GLR17778.1"/>
    </source>
</evidence>
<feature type="domain" description="FAD dependent oxidoreductase" evidence="5">
    <location>
        <begin position="4"/>
        <end position="397"/>
    </location>
</feature>
<keyword evidence="3" id="KW-0285">Flavoprotein</keyword>
<dbReference type="Pfam" id="PF01266">
    <property type="entry name" value="DAO"/>
    <property type="match status" value="1"/>
</dbReference>
<keyword evidence="7" id="KW-1185">Reference proteome</keyword>
<dbReference type="RefSeq" id="WP_235291460.1">
    <property type="nucleotide sequence ID" value="NZ_BSOH01000014.1"/>
</dbReference>
<reference evidence="6" key="2">
    <citation type="submission" date="2023-01" db="EMBL/GenBank/DDBJ databases">
        <title>Draft genome sequence of Portibacter lacus strain NBRC 108769.</title>
        <authorList>
            <person name="Sun Q."/>
            <person name="Mori K."/>
        </authorList>
    </citation>
    <scope>NUCLEOTIDE SEQUENCE</scope>
    <source>
        <strain evidence="6">NBRC 108769</strain>
    </source>
</reference>
<sequence length="415" mass="46298">MSKKVTIIGGGVNGICSAFYLQKSGFEIEIIDPTFSDAGTSYGNAGMVVPSHFMPMASPGIIAKGMKWMFDSSSPFYIRPRMDLRLLQWLWRFNKSCNTAHVENSQKLIWQYNELSKQEYKKIYKEEQLEFDFKEQGLLMLYKNEKSKNEEVEIAEHAEQLGLKVEILDQQGVQALNPNVEIEVLGGVYYPGDAHLYSNRFMSEMISLLKSKGVTFIQDRVVGGVVQNNKVKEIRLDNGGIRSIDQLVVTAGTWSWKILKQLGVKLLLEDGKGYSITQKNIDLKPSIPSILTDEKVAITPMASDLRITGTLEISGISTGINKKRVQGFLDAVPRYFPEIKTSLPADQQQIWTGYRPLSFDGVPYVGRSSQLNNLTVATGHGMMGMSLGPGTGKLVSEILLGLPTSLEVELMKIER</sequence>
<comment type="caution">
    <text evidence="6">The sequence shown here is derived from an EMBL/GenBank/DDBJ whole genome shotgun (WGS) entry which is preliminary data.</text>
</comment>
<dbReference type="Gene3D" id="3.50.50.60">
    <property type="entry name" value="FAD/NAD(P)-binding domain"/>
    <property type="match status" value="2"/>
</dbReference>
<protein>
    <submittedName>
        <fullName evidence="6">D-amino-acid dehydrogenase</fullName>
    </submittedName>
</protein>
<dbReference type="EMBL" id="BSOH01000014">
    <property type="protein sequence ID" value="GLR17778.1"/>
    <property type="molecule type" value="Genomic_DNA"/>
</dbReference>
<dbReference type="PANTHER" id="PTHR13847">
    <property type="entry name" value="SARCOSINE DEHYDROGENASE-RELATED"/>
    <property type="match status" value="1"/>
</dbReference>
<dbReference type="InterPro" id="IPR036188">
    <property type="entry name" value="FAD/NAD-bd_sf"/>
</dbReference>
<comment type="cofactor">
    <cofactor evidence="1">
        <name>FAD</name>
        <dbReference type="ChEBI" id="CHEBI:57692"/>
    </cofactor>
</comment>
<evidence type="ECO:0000259" key="5">
    <source>
        <dbReference type="Pfam" id="PF01266"/>
    </source>
</evidence>
<dbReference type="SUPFAM" id="SSF51905">
    <property type="entry name" value="FAD/NAD(P)-binding domain"/>
    <property type="match status" value="1"/>
</dbReference>
<keyword evidence="4" id="KW-0560">Oxidoreductase</keyword>
<dbReference type="InterPro" id="IPR006076">
    <property type="entry name" value="FAD-dep_OxRdtase"/>
</dbReference>
<evidence type="ECO:0000256" key="2">
    <source>
        <dbReference type="ARBA" id="ARBA00009410"/>
    </source>
</evidence>
<proteinExistence type="inferred from homology"/>
<organism evidence="6 7">
    <name type="scientific">Portibacter lacus</name>
    <dbReference type="NCBI Taxonomy" id="1099794"/>
    <lineage>
        <taxon>Bacteria</taxon>
        <taxon>Pseudomonadati</taxon>
        <taxon>Bacteroidota</taxon>
        <taxon>Saprospiria</taxon>
        <taxon>Saprospirales</taxon>
        <taxon>Haliscomenobacteraceae</taxon>
        <taxon>Portibacter</taxon>
    </lineage>
</organism>